<dbReference type="AlphaFoldDB" id="A0A445A271"/>
<organism evidence="1 2">
    <name type="scientific">Arachis hypogaea</name>
    <name type="common">Peanut</name>
    <dbReference type="NCBI Taxonomy" id="3818"/>
    <lineage>
        <taxon>Eukaryota</taxon>
        <taxon>Viridiplantae</taxon>
        <taxon>Streptophyta</taxon>
        <taxon>Embryophyta</taxon>
        <taxon>Tracheophyta</taxon>
        <taxon>Spermatophyta</taxon>
        <taxon>Magnoliopsida</taxon>
        <taxon>eudicotyledons</taxon>
        <taxon>Gunneridae</taxon>
        <taxon>Pentapetalae</taxon>
        <taxon>rosids</taxon>
        <taxon>fabids</taxon>
        <taxon>Fabales</taxon>
        <taxon>Fabaceae</taxon>
        <taxon>Papilionoideae</taxon>
        <taxon>50 kb inversion clade</taxon>
        <taxon>dalbergioids sensu lato</taxon>
        <taxon>Dalbergieae</taxon>
        <taxon>Pterocarpus clade</taxon>
        <taxon>Arachis</taxon>
    </lineage>
</organism>
<dbReference type="CDD" id="cd04481">
    <property type="entry name" value="RPA1_DBD_B_like"/>
    <property type="match status" value="1"/>
</dbReference>
<dbReference type="InterPro" id="IPR012340">
    <property type="entry name" value="NA-bd_OB-fold"/>
</dbReference>
<dbReference type="EMBL" id="SDMP01000013">
    <property type="protein sequence ID" value="RYR20462.1"/>
    <property type="molecule type" value="Genomic_DNA"/>
</dbReference>
<dbReference type="Proteomes" id="UP000289738">
    <property type="component" value="Chromosome B03"/>
</dbReference>
<dbReference type="STRING" id="3818.A0A445A271"/>
<dbReference type="PANTHER" id="PTHR47165">
    <property type="entry name" value="OS03G0429900 PROTEIN"/>
    <property type="match status" value="1"/>
</dbReference>
<dbReference type="SUPFAM" id="SSF50249">
    <property type="entry name" value="Nucleic acid-binding proteins"/>
    <property type="match status" value="1"/>
</dbReference>
<protein>
    <submittedName>
        <fullName evidence="1">Uncharacterized protein</fullName>
    </submittedName>
</protein>
<evidence type="ECO:0000313" key="1">
    <source>
        <dbReference type="EMBL" id="RYR20462.1"/>
    </source>
</evidence>
<keyword evidence="2" id="KW-1185">Reference proteome</keyword>
<proteinExistence type="predicted"/>
<evidence type="ECO:0000313" key="2">
    <source>
        <dbReference type="Proteomes" id="UP000289738"/>
    </source>
</evidence>
<gene>
    <name evidence="1" type="ORF">Ahy_B03g065602</name>
</gene>
<comment type="caution">
    <text evidence="1">The sequence shown here is derived from an EMBL/GenBank/DDBJ whole genome shotgun (WGS) entry which is preliminary data.</text>
</comment>
<reference evidence="1 2" key="1">
    <citation type="submission" date="2019-01" db="EMBL/GenBank/DDBJ databases">
        <title>Sequencing of cultivated peanut Arachis hypogaea provides insights into genome evolution and oil improvement.</title>
        <authorList>
            <person name="Chen X."/>
        </authorList>
    </citation>
    <scope>NUCLEOTIDE SEQUENCE [LARGE SCALE GENOMIC DNA]</scope>
    <source>
        <strain evidence="2">cv. Fuhuasheng</strain>
        <tissue evidence="1">Leaves</tissue>
    </source>
</reference>
<accession>A0A445A271</accession>
<dbReference type="PANTHER" id="PTHR47165:SF4">
    <property type="entry name" value="OS03G0429900 PROTEIN"/>
    <property type="match status" value="1"/>
</dbReference>
<dbReference type="Gene3D" id="2.40.50.140">
    <property type="entry name" value="Nucleic acid-binding proteins"/>
    <property type="match status" value="2"/>
</dbReference>
<sequence>MEKFKLQSKNHSLIGHIVEGQVYRMAYFTVVSNRGSYRATSHEFKLLFLHRITVVAVDEDVIPKTCFNMLCLFGIDVIGLLTSVGEEKEYAKEGKIVKMIALELTSKDLTVRCALFGDYVNQVNHFLGSGYVEQPVVVIQLAKVKFFRGQVGLQNVMYATQMLFNPNISEVVEFRQSMIEQGVNGTQPLFIANEGKVLSLEDDFMRLTRKCTIEELQDNNQVLLRMKVGGILLVCVERSGLFIKIRFKIKITVEDHIGEGIFLLFDREASYLLKKSCADLFTEVQRDASLICGDTYPLIFQGLIGKKLLLKVDTKGVPHDTFYGTF</sequence>
<name>A0A445A271_ARAHY</name>